<comment type="caution">
    <text evidence="8">The sequence shown here is derived from an EMBL/GenBank/DDBJ whole genome shotgun (WGS) entry which is preliminary data.</text>
</comment>
<dbReference type="Pfam" id="PF00872">
    <property type="entry name" value="Transposase_mut"/>
    <property type="match status" value="1"/>
</dbReference>
<reference evidence="8" key="1">
    <citation type="submission" date="2023-10" db="EMBL/GenBank/DDBJ databases">
        <title>Development of a sustainable strategy for remediation of hydrocarbon-contaminated territories based on the waste exchange concept.</title>
        <authorList>
            <person name="Krivoruchko A."/>
        </authorList>
    </citation>
    <scope>NUCLEOTIDE SEQUENCE</scope>
    <source>
        <strain evidence="8">IEGM 1279</strain>
    </source>
</reference>
<dbReference type="EMBL" id="JAWLKH010000051">
    <property type="protein sequence ID" value="MDV6314722.1"/>
    <property type="molecule type" value="Genomic_DNA"/>
</dbReference>
<evidence type="ECO:0000256" key="6">
    <source>
        <dbReference type="RuleBase" id="RU365089"/>
    </source>
</evidence>
<evidence type="ECO:0000256" key="1">
    <source>
        <dbReference type="ARBA" id="ARBA00002190"/>
    </source>
</evidence>
<dbReference type="Proteomes" id="UP001185922">
    <property type="component" value="Unassembled WGS sequence"/>
</dbReference>
<dbReference type="GO" id="GO:0003677">
    <property type="term" value="F:DNA binding"/>
    <property type="evidence" value="ECO:0007669"/>
    <property type="project" value="UniProtKB-UniRule"/>
</dbReference>
<evidence type="ECO:0000256" key="3">
    <source>
        <dbReference type="ARBA" id="ARBA00022578"/>
    </source>
</evidence>
<organism evidence="8 9">
    <name type="scientific">Gordonia amicalis</name>
    <dbReference type="NCBI Taxonomy" id="89053"/>
    <lineage>
        <taxon>Bacteria</taxon>
        <taxon>Bacillati</taxon>
        <taxon>Actinomycetota</taxon>
        <taxon>Actinomycetes</taxon>
        <taxon>Mycobacteriales</taxon>
        <taxon>Gordoniaceae</taxon>
        <taxon>Gordonia</taxon>
    </lineage>
</organism>
<keyword evidence="4 6" id="KW-0238">DNA-binding</keyword>
<keyword evidence="6" id="KW-0814">Transposable element</keyword>
<comment type="similarity">
    <text evidence="2 6">Belongs to the transposase mutator family.</text>
</comment>
<dbReference type="NCBIfam" id="NF033543">
    <property type="entry name" value="transpos_IS256"/>
    <property type="match status" value="1"/>
</dbReference>
<gene>
    <name evidence="8" type="ORF">R3Q15_23115</name>
</gene>
<accession>A0AAE4R9T5</accession>
<dbReference type="AlphaFoldDB" id="A0AAE4R9T5"/>
<dbReference type="InterPro" id="IPR001207">
    <property type="entry name" value="Transposase_mutator"/>
</dbReference>
<proteinExistence type="inferred from homology"/>
<evidence type="ECO:0000256" key="2">
    <source>
        <dbReference type="ARBA" id="ARBA00010961"/>
    </source>
</evidence>
<dbReference type="PROSITE" id="PS01007">
    <property type="entry name" value="TRANSPOSASE_MUTATOR"/>
    <property type="match status" value="1"/>
</dbReference>
<evidence type="ECO:0000313" key="8">
    <source>
        <dbReference type="EMBL" id="MDV6314722.1"/>
    </source>
</evidence>
<evidence type="ECO:0000256" key="7">
    <source>
        <dbReference type="SAM" id="MobiDB-lite"/>
    </source>
</evidence>
<dbReference type="GO" id="GO:0006313">
    <property type="term" value="P:DNA transposition"/>
    <property type="evidence" value="ECO:0007669"/>
    <property type="project" value="UniProtKB-UniRule"/>
</dbReference>
<evidence type="ECO:0000256" key="4">
    <source>
        <dbReference type="ARBA" id="ARBA00023125"/>
    </source>
</evidence>
<keyword evidence="3 6" id="KW-0815">Transposition</keyword>
<dbReference type="PANTHER" id="PTHR33217:SF8">
    <property type="entry name" value="MUTATOR FAMILY TRANSPOSASE"/>
    <property type="match status" value="1"/>
</dbReference>
<keyword evidence="5 6" id="KW-0233">DNA recombination</keyword>
<sequence length="446" mass="49262">MTDTIGGVDAPVAGPVQPGQEHDVTTADAVRELSKAEQALVSDLVRSSRAQGVALTGPDGLLKALTKSVLEAALDEEMTEHLGYDKHDVAGRNTGNSRNGTRTKRVLTDACGQVPIEVPRDRNGTFDPVIVGKSKRRVTDVDRVVLSLYAKGLTTGEISAHFADVYGASVSKDTVSRITDRVIEEMVGWWARPLEKVYAAVFIDAIMVKIRDGQVRNRPIYAAIGVDLDGHKDILGMWAGDGGGESARFWLAVLTDLKNRGVRDIFFVVCDGLKGLPDSVSAAFPLATVQTCIIHLIRNTFKYASRKYWDKISADLKPIYTASTAAEARLRWEEFAEKWGTPYPAIVTLWESAWEEFIPFLDYDVEIRRVLCSTNAIESLNARYRRAVRARGHFPNEQSALKTLYLVTRSLDPKGTGQTKWAVRWKPALNALAITFADRMPAAEER</sequence>
<dbReference type="GO" id="GO:0004803">
    <property type="term" value="F:transposase activity"/>
    <property type="evidence" value="ECO:0007669"/>
    <property type="project" value="UniProtKB-UniRule"/>
</dbReference>
<name>A0AAE4R9T5_9ACTN</name>
<feature type="region of interest" description="Disordered" evidence="7">
    <location>
        <begin position="1"/>
        <end position="23"/>
    </location>
</feature>
<protein>
    <recommendedName>
        <fullName evidence="6">Mutator family transposase</fullName>
    </recommendedName>
</protein>
<evidence type="ECO:0000313" key="9">
    <source>
        <dbReference type="Proteomes" id="UP001185922"/>
    </source>
</evidence>
<comment type="function">
    <text evidence="1 6">Required for the transposition of the insertion element.</text>
</comment>
<dbReference type="PANTHER" id="PTHR33217">
    <property type="entry name" value="TRANSPOSASE FOR INSERTION SEQUENCE ELEMENT IS1081"/>
    <property type="match status" value="1"/>
</dbReference>
<dbReference type="RefSeq" id="WP_236577755.1">
    <property type="nucleotide sequence ID" value="NZ_JANJEV010000001.1"/>
</dbReference>
<evidence type="ECO:0000256" key="5">
    <source>
        <dbReference type="ARBA" id="ARBA00023172"/>
    </source>
</evidence>